<proteinExistence type="predicted"/>
<feature type="non-terminal residue" evidence="1">
    <location>
        <position position="48"/>
    </location>
</feature>
<protein>
    <submittedName>
        <fullName evidence="1">Uncharacterized protein</fullName>
    </submittedName>
</protein>
<name>A0A382G7B9_9ZZZZ</name>
<accession>A0A382G7B9</accession>
<dbReference type="EMBL" id="UINC01053984">
    <property type="protein sequence ID" value="SVB71160.1"/>
    <property type="molecule type" value="Genomic_DNA"/>
</dbReference>
<organism evidence="1">
    <name type="scientific">marine metagenome</name>
    <dbReference type="NCBI Taxonomy" id="408172"/>
    <lineage>
        <taxon>unclassified sequences</taxon>
        <taxon>metagenomes</taxon>
        <taxon>ecological metagenomes</taxon>
    </lineage>
</organism>
<dbReference type="AlphaFoldDB" id="A0A382G7B9"/>
<reference evidence="1" key="1">
    <citation type="submission" date="2018-05" db="EMBL/GenBank/DDBJ databases">
        <authorList>
            <person name="Lanie J.A."/>
            <person name="Ng W.-L."/>
            <person name="Kazmierczak K.M."/>
            <person name="Andrzejewski T.M."/>
            <person name="Davidsen T.M."/>
            <person name="Wayne K.J."/>
            <person name="Tettelin H."/>
            <person name="Glass J.I."/>
            <person name="Rusch D."/>
            <person name="Podicherti R."/>
            <person name="Tsui H.-C.T."/>
            <person name="Winkler M.E."/>
        </authorList>
    </citation>
    <scope>NUCLEOTIDE SEQUENCE</scope>
</reference>
<evidence type="ECO:0000313" key="1">
    <source>
        <dbReference type="EMBL" id="SVB71160.1"/>
    </source>
</evidence>
<gene>
    <name evidence="1" type="ORF">METZ01_LOCUS224014</name>
</gene>
<sequence length="48" mass="5441">MFNGKPSADPFTQSRMIAQTPCGTHRYHFGCMQTYKGEAEGWEKKTGE</sequence>